<dbReference type="KEGG" id="caul:KCG34_09575"/>
<feature type="transmembrane region" description="Helical" evidence="1">
    <location>
        <begin position="26"/>
        <end position="45"/>
    </location>
</feature>
<name>A0A975G3Z1_9CAUL</name>
<keyword evidence="4" id="KW-1185">Reference proteome</keyword>
<evidence type="ECO:0000259" key="2">
    <source>
        <dbReference type="Pfam" id="PF13400"/>
    </source>
</evidence>
<dbReference type="EMBL" id="CP073078">
    <property type="protein sequence ID" value="QUD90087.1"/>
    <property type="molecule type" value="Genomic_DNA"/>
</dbReference>
<dbReference type="RefSeq" id="WP_211940138.1">
    <property type="nucleotide sequence ID" value="NZ_CP073078.1"/>
</dbReference>
<evidence type="ECO:0000313" key="4">
    <source>
        <dbReference type="Proteomes" id="UP000676409"/>
    </source>
</evidence>
<dbReference type="Pfam" id="PF13400">
    <property type="entry name" value="Tad"/>
    <property type="match status" value="1"/>
</dbReference>
<keyword evidence="1" id="KW-0472">Membrane</keyword>
<dbReference type="InterPro" id="IPR036465">
    <property type="entry name" value="vWFA_dom_sf"/>
</dbReference>
<dbReference type="AlphaFoldDB" id="A0A975G3Z1"/>
<feature type="domain" description="Putative Flp pilus-assembly TadG-like N-terminal" evidence="2">
    <location>
        <begin position="24"/>
        <end position="69"/>
    </location>
</feature>
<sequence length="458" mass="48080">MTTKPRLLDRAGGFARRLATARRGNVAIITAFAMIPLLFALGMGVDYTMAKRRQDQINGYADAAALAGVTPNMMAQNSTAAQTAASNMFSAQLSTIGQVTYNPNNISVTATDQASGTSLNRTVTVSYSANSTNIFSGVLGMNSIPIQGSSTATSSLSPQIDFYLLLDTSPSMEIASSTTGISTMVSYTSSQGGCAFGCHEVNPAGDNLGNPSNVTCTNGTKSFPSGGEDNYSLARCLGVSLRIDLVNQAVQSLMSTAATTASQNHTTYRAAIYTIDYSFNTLQALTSNLTTAQTSAANLSALQVYNQSCVTKTTCNNDEDSYLETGLSSANSVMPNPGSGTSNKGDTPQEVLFIVSDGVDDYGSGSSRIMAPMGTKSTWCSSIKNRGIRIAFLYLTYNPLPTNSFYNSNIKPFQPSIATDAQNCASAGLYFEVDTGGDITGALTQLFEKAVATAHLSQ</sequence>
<gene>
    <name evidence="3" type="ORF">KCG34_09575</name>
</gene>
<evidence type="ECO:0000256" key="1">
    <source>
        <dbReference type="SAM" id="Phobius"/>
    </source>
</evidence>
<dbReference type="Gene3D" id="3.40.50.410">
    <property type="entry name" value="von Willebrand factor, type A domain"/>
    <property type="match status" value="1"/>
</dbReference>
<dbReference type="Proteomes" id="UP000676409">
    <property type="component" value="Chromosome"/>
</dbReference>
<evidence type="ECO:0000313" key="3">
    <source>
        <dbReference type="EMBL" id="QUD90087.1"/>
    </source>
</evidence>
<organism evidence="3 4">
    <name type="scientific">Phenylobacterium montanum</name>
    <dbReference type="NCBI Taxonomy" id="2823693"/>
    <lineage>
        <taxon>Bacteria</taxon>
        <taxon>Pseudomonadati</taxon>
        <taxon>Pseudomonadota</taxon>
        <taxon>Alphaproteobacteria</taxon>
        <taxon>Caulobacterales</taxon>
        <taxon>Caulobacteraceae</taxon>
        <taxon>Phenylobacterium</taxon>
    </lineage>
</organism>
<proteinExistence type="predicted"/>
<dbReference type="InterPro" id="IPR028087">
    <property type="entry name" value="Tad_N"/>
</dbReference>
<keyword evidence="1" id="KW-1133">Transmembrane helix</keyword>
<reference evidence="3" key="1">
    <citation type="submission" date="2021-04" db="EMBL/GenBank/DDBJ databases">
        <title>The complete genome sequence of Caulobacter sp. S6.</title>
        <authorList>
            <person name="Tang Y."/>
            <person name="Ouyang W."/>
            <person name="Liu Q."/>
            <person name="Huang B."/>
            <person name="Guo Z."/>
            <person name="Lei P."/>
        </authorList>
    </citation>
    <scope>NUCLEOTIDE SEQUENCE</scope>
    <source>
        <strain evidence="3">S6</strain>
    </source>
</reference>
<accession>A0A975G3Z1</accession>
<keyword evidence="1" id="KW-0812">Transmembrane</keyword>
<protein>
    <submittedName>
        <fullName evidence="3">Pilus assembly protein</fullName>
    </submittedName>
</protein>